<dbReference type="EMBL" id="CP003051">
    <property type="protein sequence ID" value="AGA89624.1"/>
    <property type="molecule type" value="Genomic_DNA"/>
</dbReference>
<dbReference type="Proteomes" id="UP000010816">
    <property type="component" value="Chromosome"/>
</dbReference>
<keyword evidence="2" id="KW-1185">Reference proteome</keyword>
<organism evidence="1 2">
    <name type="scientific">Thioflavicoccus mobilis 8321</name>
    <dbReference type="NCBI Taxonomy" id="765912"/>
    <lineage>
        <taxon>Bacteria</taxon>
        <taxon>Pseudomonadati</taxon>
        <taxon>Pseudomonadota</taxon>
        <taxon>Gammaproteobacteria</taxon>
        <taxon>Chromatiales</taxon>
        <taxon>Chromatiaceae</taxon>
        <taxon>Thioflavicoccus</taxon>
    </lineage>
</organism>
<dbReference type="STRING" id="765912.Thimo_0785"/>
<sequence>MTRLVLHIDRLVLRGVDPGDAEALAAGLRAGLARQLAEPGAAQALGGTASRPVVRADQVRLAPGDAAPAQGEAIAAHLVRETLR</sequence>
<dbReference type="AlphaFoldDB" id="L0GWE9"/>
<protein>
    <submittedName>
        <fullName evidence="1">Uncharacterized protein</fullName>
    </submittedName>
</protein>
<dbReference type="KEGG" id="tmb:Thimo_0785"/>
<name>L0GWE9_9GAMM</name>
<dbReference type="HOGENOM" id="CLU_2526471_0_0_6"/>
<dbReference type="OrthoDB" id="9182833at2"/>
<dbReference type="eggNOG" id="ENOG5033KMV">
    <property type="taxonomic scope" value="Bacteria"/>
</dbReference>
<evidence type="ECO:0000313" key="2">
    <source>
        <dbReference type="Proteomes" id="UP000010816"/>
    </source>
</evidence>
<reference evidence="1 2" key="1">
    <citation type="submission" date="2011-09" db="EMBL/GenBank/DDBJ databases">
        <title>Complete sequence of chromosome of Thioflavicoccus mobilis 8321.</title>
        <authorList>
            <consortium name="US DOE Joint Genome Institute"/>
            <person name="Lucas S."/>
            <person name="Han J."/>
            <person name="Lapidus A."/>
            <person name="Cheng J.-F."/>
            <person name="Goodwin L."/>
            <person name="Pitluck S."/>
            <person name="Peters L."/>
            <person name="Ovchinnikova G."/>
            <person name="Lu M."/>
            <person name="Detter J.C."/>
            <person name="Han C."/>
            <person name="Tapia R."/>
            <person name="Land M."/>
            <person name="Hauser L."/>
            <person name="Kyrpides N."/>
            <person name="Ivanova N."/>
            <person name="Pagani I."/>
            <person name="Vogl K."/>
            <person name="Liu Z."/>
            <person name="Imhoff J."/>
            <person name="Thiel V."/>
            <person name="Frigaard N.-U."/>
            <person name="Bryant D."/>
            <person name="Woyke T."/>
        </authorList>
    </citation>
    <scope>NUCLEOTIDE SEQUENCE [LARGE SCALE GENOMIC DNA]</scope>
    <source>
        <strain evidence="1 2">8321</strain>
    </source>
</reference>
<evidence type="ECO:0000313" key="1">
    <source>
        <dbReference type="EMBL" id="AGA89624.1"/>
    </source>
</evidence>
<gene>
    <name evidence="1" type="ORF">Thimo_0785</name>
</gene>
<dbReference type="RefSeq" id="WP_015279771.1">
    <property type="nucleotide sequence ID" value="NC_019940.1"/>
</dbReference>
<accession>L0GWE9</accession>
<proteinExistence type="predicted"/>